<gene>
    <name evidence="1" type="ORF">DET56_109245</name>
</gene>
<evidence type="ECO:0000313" key="1">
    <source>
        <dbReference type="EMBL" id="PWW37359.1"/>
    </source>
</evidence>
<dbReference type="AlphaFoldDB" id="A0A855Y3N4"/>
<dbReference type="RefSeq" id="WP_167434789.1">
    <property type="nucleotide sequence ID" value="NZ_QGTZ01000009.1"/>
</dbReference>
<organism evidence="1 2">
    <name type="scientific">Paenibacillus pabuli</name>
    <dbReference type="NCBI Taxonomy" id="1472"/>
    <lineage>
        <taxon>Bacteria</taxon>
        <taxon>Bacillati</taxon>
        <taxon>Bacillota</taxon>
        <taxon>Bacilli</taxon>
        <taxon>Bacillales</taxon>
        <taxon>Paenibacillaceae</taxon>
        <taxon>Paenibacillus</taxon>
    </lineage>
</organism>
<evidence type="ECO:0000313" key="2">
    <source>
        <dbReference type="Proteomes" id="UP000247078"/>
    </source>
</evidence>
<reference evidence="1 2" key="1">
    <citation type="submission" date="2018-05" db="EMBL/GenBank/DDBJ databases">
        <title>Freshwater and sediment microbial communities from various areas in North America, analyzing microbe dynamics in response to fracking.</title>
        <authorList>
            <person name="Lamendella R."/>
        </authorList>
    </citation>
    <scope>NUCLEOTIDE SEQUENCE [LARGE SCALE GENOMIC DNA]</scope>
    <source>
        <strain evidence="1 2">DB-3</strain>
    </source>
</reference>
<dbReference type="Proteomes" id="UP000247078">
    <property type="component" value="Unassembled WGS sequence"/>
</dbReference>
<comment type="caution">
    <text evidence="1">The sequence shown here is derived from an EMBL/GenBank/DDBJ whole genome shotgun (WGS) entry which is preliminary data.</text>
</comment>
<dbReference type="EMBL" id="QGTZ01000009">
    <property type="protein sequence ID" value="PWW37359.1"/>
    <property type="molecule type" value="Genomic_DNA"/>
</dbReference>
<name>A0A855Y3N4_9BACL</name>
<protein>
    <submittedName>
        <fullName evidence="1">Uncharacterized protein</fullName>
    </submittedName>
</protein>
<proteinExistence type="predicted"/>
<sequence>MQKSEKVRYDPYFSDIPWDIITDDNGKVIGEVYLVHPKDLPEWIKPRKKVRSYHQYNA</sequence>
<accession>A0A855Y3N4</accession>